<reference evidence="2" key="1">
    <citation type="journal article" date="2022" name="Mol. Ecol. Resour.">
        <title>The genomes of chicory, endive, great burdock and yacon provide insights into Asteraceae palaeo-polyploidization history and plant inulin production.</title>
        <authorList>
            <person name="Fan W."/>
            <person name="Wang S."/>
            <person name="Wang H."/>
            <person name="Wang A."/>
            <person name="Jiang F."/>
            <person name="Liu H."/>
            <person name="Zhao H."/>
            <person name="Xu D."/>
            <person name="Zhang Y."/>
        </authorList>
    </citation>
    <scope>NUCLEOTIDE SEQUENCE [LARGE SCALE GENOMIC DNA]</scope>
    <source>
        <strain evidence="2">cv. Yunnan</strain>
    </source>
</reference>
<organism evidence="1 2">
    <name type="scientific">Smallanthus sonchifolius</name>
    <dbReference type="NCBI Taxonomy" id="185202"/>
    <lineage>
        <taxon>Eukaryota</taxon>
        <taxon>Viridiplantae</taxon>
        <taxon>Streptophyta</taxon>
        <taxon>Embryophyta</taxon>
        <taxon>Tracheophyta</taxon>
        <taxon>Spermatophyta</taxon>
        <taxon>Magnoliopsida</taxon>
        <taxon>eudicotyledons</taxon>
        <taxon>Gunneridae</taxon>
        <taxon>Pentapetalae</taxon>
        <taxon>asterids</taxon>
        <taxon>campanulids</taxon>
        <taxon>Asterales</taxon>
        <taxon>Asteraceae</taxon>
        <taxon>Asteroideae</taxon>
        <taxon>Heliantheae alliance</taxon>
        <taxon>Millerieae</taxon>
        <taxon>Smallanthus</taxon>
    </lineage>
</organism>
<dbReference type="Proteomes" id="UP001056120">
    <property type="component" value="Linkage Group LG06"/>
</dbReference>
<comment type="caution">
    <text evidence="1">The sequence shown here is derived from an EMBL/GenBank/DDBJ whole genome shotgun (WGS) entry which is preliminary data.</text>
</comment>
<sequence>MDFEVLRLFKSMVLNDFDVCQPNEYIFATVLSSCSNVGYLSSGRQCHGYVLKSGLVFHQYVKNALVRLYSMLSDVVGAMEVLVSVPGSDMCTYNLILSGLVENSYLNEASNVLRRMCAEHLVWNKATYICSFGLCARLKHLSLGSQIHNRLLKSDVDFDVFVCSAVIDMYGKCKDISSARKVFERSQDRNVVSWTAMLSAYSQHGLLEESLKLFCNMQCEEIAPNESTFSVLLNTSARLSSLGYGYSLHALAEKKGFKGMTNRDIITWNTIICGYSHHGLGNKSLALFKEMLKTDENPNHVTFVGVLTACGHLGNVELGFYFFYHLMKQKGIEPGLEHYTCIVGLLSKAGRLNEVKDLMLSRPIKWDTVAWRTLLNACNIHRNYTLGTQIGNINLNLDPYDVGTYTLLSNMHAKANNWGGVTQIRELMKKKKIKKEPGLSWLEIKNQTHVFVSDDNGHPEFVEIHEKLKELLGKIKSLGYVPDTSNVLHDVEDEQKEDYVGYHSEKLAVAYAILRTHKDALIRIIKNLRICDDCHFTMKLISKVTNREINIRDVNRFHCFRDGSCSCEDYW</sequence>
<accession>A0ACB9J1U0</accession>
<dbReference type="EMBL" id="CM042023">
    <property type="protein sequence ID" value="KAI3813222.1"/>
    <property type="molecule type" value="Genomic_DNA"/>
</dbReference>
<evidence type="ECO:0000313" key="1">
    <source>
        <dbReference type="EMBL" id="KAI3813222.1"/>
    </source>
</evidence>
<proteinExistence type="predicted"/>
<evidence type="ECO:0000313" key="2">
    <source>
        <dbReference type="Proteomes" id="UP001056120"/>
    </source>
</evidence>
<name>A0ACB9J1U0_9ASTR</name>
<keyword evidence="2" id="KW-1185">Reference proteome</keyword>
<protein>
    <submittedName>
        <fullName evidence="1">Uncharacterized protein</fullName>
    </submittedName>
</protein>
<gene>
    <name evidence="1" type="ORF">L1987_17941</name>
</gene>
<reference evidence="1 2" key="2">
    <citation type="journal article" date="2022" name="Mol. Ecol. Resour.">
        <title>The genomes of chicory, endive, great burdock and yacon provide insights into Asteraceae paleo-polyploidization history and plant inulin production.</title>
        <authorList>
            <person name="Fan W."/>
            <person name="Wang S."/>
            <person name="Wang H."/>
            <person name="Wang A."/>
            <person name="Jiang F."/>
            <person name="Liu H."/>
            <person name="Zhao H."/>
            <person name="Xu D."/>
            <person name="Zhang Y."/>
        </authorList>
    </citation>
    <scope>NUCLEOTIDE SEQUENCE [LARGE SCALE GENOMIC DNA]</scope>
    <source>
        <strain evidence="2">cv. Yunnan</strain>
        <tissue evidence="1">Leaves</tissue>
    </source>
</reference>